<evidence type="ECO:0000313" key="2">
    <source>
        <dbReference type="EMBL" id="AFL73120.1"/>
    </source>
</evidence>
<protein>
    <submittedName>
        <fullName evidence="2">Uncharacterized protein</fullName>
    </submittedName>
</protein>
<dbReference type="RefSeq" id="WP_014777605.1">
    <property type="nucleotide sequence ID" value="NC_018012.1"/>
</dbReference>
<sequence length="157" mass="17004">MSLSLTATARPFALLLATVLFIALSGCQTPFVKQEASQPTENRDPACVDRCNLAKNQCEQRQRLRETQCQQDFQQISADHLACVATRGRPCQQPVTCLGADLRICKTQHEECVLACGVRVQSPAEPAPRTDGPLPRPVPDPASEPAQAAVSANPDRV</sequence>
<evidence type="ECO:0000313" key="3">
    <source>
        <dbReference type="Proteomes" id="UP000006062"/>
    </source>
</evidence>
<gene>
    <name evidence="2" type="ordered locus">Thivi_1089</name>
</gene>
<dbReference type="Proteomes" id="UP000006062">
    <property type="component" value="Chromosome"/>
</dbReference>
<feature type="region of interest" description="Disordered" evidence="1">
    <location>
        <begin position="122"/>
        <end position="157"/>
    </location>
</feature>
<dbReference type="eggNOG" id="ENOG5032ZQ0">
    <property type="taxonomic scope" value="Bacteria"/>
</dbReference>
<proteinExistence type="predicted"/>
<dbReference type="OrthoDB" id="5770125at2"/>
<dbReference type="HOGENOM" id="CLU_154366_0_0_6"/>
<keyword evidence="3" id="KW-1185">Reference proteome</keyword>
<name>I3Y802_THIV6</name>
<reference evidence="2 3" key="1">
    <citation type="submission" date="2012-06" db="EMBL/GenBank/DDBJ databases">
        <title>Complete sequence of Thiocystis violascens DSM 198.</title>
        <authorList>
            <consortium name="US DOE Joint Genome Institute"/>
            <person name="Lucas S."/>
            <person name="Han J."/>
            <person name="Lapidus A."/>
            <person name="Cheng J.-F."/>
            <person name="Goodwin L."/>
            <person name="Pitluck S."/>
            <person name="Peters L."/>
            <person name="Ovchinnikova G."/>
            <person name="Teshima H."/>
            <person name="Detter J.C."/>
            <person name="Han C."/>
            <person name="Tapia R."/>
            <person name="Land M."/>
            <person name="Hauser L."/>
            <person name="Kyrpides N."/>
            <person name="Ivanova N."/>
            <person name="Pagani I."/>
            <person name="Vogl K."/>
            <person name="Liu Z."/>
            <person name="Frigaard N.-U."/>
            <person name="Bryant D."/>
            <person name="Woyke T."/>
        </authorList>
    </citation>
    <scope>NUCLEOTIDE SEQUENCE [LARGE SCALE GENOMIC DNA]</scope>
    <source>
        <strain evidence="3">ATCC 17096 / DSM 198 / 6111</strain>
    </source>
</reference>
<dbReference type="KEGG" id="tvi:Thivi_1089"/>
<dbReference type="AlphaFoldDB" id="I3Y802"/>
<dbReference type="EMBL" id="CP003154">
    <property type="protein sequence ID" value="AFL73120.1"/>
    <property type="molecule type" value="Genomic_DNA"/>
</dbReference>
<organism evidence="2 3">
    <name type="scientific">Thiocystis violascens (strain ATCC 17096 / DSM 198 / 6111)</name>
    <name type="common">Chromatium violascens</name>
    <dbReference type="NCBI Taxonomy" id="765911"/>
    <lineage>
        <taxon>Bacteria</taxon>
        <taxon>Pseudomonadati</taxon>
        <taxon>Pseudomonadota</taxon>
        <taxon>Gammaproteobacteria</taxon>
        <taxon>Chromatiales</taxon>
        <taxon>Chromatiaceae</taxon>
        <taxon>Thiocystis</taxon>
    </lineage>
</organism>
<evidence type="ECO:0000256" key="1">
    <source>
        <dbReference type="SAM" id="MobiDB-lite"/>
    </source>
</evidence>
<accession>I3Y802</accession>